<protein>
    <recommendedName>
        <fullName evidence="4">T9SS type B sorting domain-containing protein</fullName>
    </recommendedName>
</protein>
<dbReference type="EMBL" id="BAABCA010000001">
    <property type="protein sequence ID" value="GAA4231616.1"/>
    <property type="molecule type" value="Genomic_DNA"/>
</dbReference>
<keyword evidence="1" id="KW-0732">Signal</keyword>
<reference evidence="3" key="1">
    <citation type="journal article" date="2019" name="Int. J. Syst. Evol. Microbiol.">
        <title>The Global Catalogue of Microorganisms (GCM) 10K type strain sequencing project: providing services to taxonomists for standard genome sequencing and annotation.</title>
        <authorList>
            <consortium name="The Broad Institute Genomics Platform"/>
            <consortium name="The Broad Institute Genome Sequencing Center for Infectious Disease"/>
            <person name="Wu L."/>
            <person name="Ma J."/>
        </authorList>
    </citation>
    <scope>NUCLEOTIDE SEQUENCE [LARGE SCALE GENOMIC DNA]</scope>
    <source>
        <strain evidence="3">JCM 17630</strain>
    </source>
</reference>
<evidence type="ECO:0000256" key="1">
    <source>
        <dbReference type="SAM" id="SignalP"/>
    </source>
</evidence>
<organism evidence="2 3">
    <name type="scientific">Postechiella marina</name>
    <dbReference type="NCBI Taxonomy" id="943941"/>
    <lineage>
        <taxon>Bacteria</taxon>
        <taxon>Pseudomonadati</taxon>
        <taxon>Bacteroidota</taxon>
        <taxon>Flavobacteriia</taxon>
        <taxon>Flavobacteriales</taxon>
        <taxon>Flavobacteriaceae</taxon>
        <taxon>Postechiella</taxon>
    </lineage>
</organism>
<dbReference type="InterPro" id="IPR049804">
    <property type="entry name" value="Choice_anch_L"/>
</dbReference>
<evidence type="ECO:0000313" key="3">
    <source>
        <dbReference type="Proteomes" id="UP001501496"/>
    </source>
</evidence>
<dbReference type="Gene3D" id="2.60.40.10">
    <property type="entry name" value="Immunoglobulins"/>
    <property type="match status" value="1"/>
</dbReference>
<keyword evidence="3" id="KW-1185">Reference proteome</keyword>
<feature type="signal peptide" evidence="1">
    <location>
        <begin position="1"/>
        <end position="23"/>
    </location>
</feature>
<dbReference type="NCBIfam" id="NF038133">
    <property type="entry name" value="choice_anch_L"/>
    <property type="match status" value="1"/>
</dbReference>
<evidence type="ECO:0000313" key="2">
    <source>
        <dbReference type="EMBL" id="GAA4231616.1"/>
    </source>
</evidence>
<dbReference type="InterPro" id="IPR013783">
    <property type="entry name" value="Ig-like_fold"/>
</dbReference>
<dbReference type="Proteomes" id="UP001501496">
    <property type="component" value="Unassembled WGS sequence"/>
</dbReference>
<feature type="chain" id="PRO_5047203722" description="T9SS type B sorting domain-containing protein" evidence="1">
    <location>
        <begin position="24"/>
        <end position="1618"/>
    </location>
</feature>
<gene>
    <name evidence="2" type="ORF">GCM10022291_04480</name>
</gene>
<accession>A0ABP8C0P1</accession>
<dbReference type="NCBIfam" id="TIGR04131">
    <property type="entry name" value="Bac_Flav_CTERM"/>
    <property type="match status" value="1"/>
</dbReference>
<dbReference type="InterPro" id="IPR026341">
    <property type="entry name" value="T9SS_type_B"/>
</dbReference>
<proteinExistence type="predicted"/>
<evidence type="ECO:0008006" key="4">
    <source>
        <dbReference type="Google" id="ProtNLM"/>
    </source>
</evidence>
<name>A0ABP8C0P1_9FLAO</name>
<sequence length="1618" mass="178193">MKKHLHLYLLLLALICYSQLAFSQQININDNVTIQQLIEDNLVEGCVEISNVTSTINGTASGFSSYAEFERAGSNFPFQNGIMLSTGNAESGGNTQNNNVLSEGSASWGADADLENALGITNTLNATSIEFDFISISNQVSFNYLFASEEYSGVFPCQVADGFAFLIKETGSPAPYQNIALIPGTTTPVNIGTIHEEVVGVCDAANDQYFDGYNVGDTNYNGRTTVLTASAPITPYVQYHIKLVIADQGDRTWDSAVFIEGDSFKILDLGEDITTCATSVTLDANINNPTSTYQWFFNNSTTPISGETNPTIDVSQTGTYRVEITNQLNNSSNCIEEDEIIVTLSSEENITAISDYVQCDDLSGDQTETFDLTTKDTELAGVIPFTNYALSYHNSDTEARNNTGEITAPISNTQNPQSVFVRVEDLDSGCFAYTSFNLVVNIIPNITDPTNLSECDSDTLPDQQTSIDLTQKNDEITGGIADYLVSYHYNSLDATTGDNPIPDPTSYTNTNPTEELHIRVVNTQTGCFNTSTLTIEVTTSPIVNRETEYLDACDSDHDGTANFNLTEAIPNILNGLTDPVTITFHDSFDDANNDENPIANETDYQNITPDVQIIFVRIEDDNTGCATITFLEIHTNLLITGTDTGDFALCDDETNDGIVVFNLAVIETQIANDLDNIVVDFYETEDDLNNSNNALAKGTPYPASNPTTLYIRIGNGICSEVEEINLVVNPVLVFNAIEPTEYCDDDDDGIISIELATFDELITGGNTDFVVRYYPTEDDAEFNTNQLPLFYENTNTIETIYTRIENEDTGCTTINSFEIEIVPAPTITEPSPFLICDDDDDGLYLINLEDKISEIVPSTSGLSIDFFTDSDNANTNTNPISLTDRVNYTANTQTVYVRVENNTSGCYDIATLDIYVNTLPIIGTISNFQSCEDDGDNRADFLFSDKDADILNGQAGKEVLYFEDSSRTVLIDKNTSYTNISSPQEIYIRVQNITDSNCFEDTSFTIEVGANPVYTAPTPFLECDDSSNDELGTFDLNEKITEINQNGTQNNTVTFHLNLTDAEENNNPQPLLFNNTVNPQQLYARIESNSSQCVVIEGFGINVIASPNLSDAEPLILCDTDYDGQTTFNLENAVYDNYDRIQTGVEVHYFENEINTNDNNLSITNPTAYISSTKTVFIKVTNTATTCFTVIPLELIVNPPPTINPIGTIEICDNDTDTYDLLQVNNLIVNTPSAVNISYYSSQNDATNNTNPITQTTFNYTASNHTFYVRIENPITGCLITSSFILQINENPIANTPPDIVECDDDFDGFFEFDLSQNDNNIIGSQNAAIHAVYYYNSDIANAQNNTNRLNNLHSATDGEVIYARIVNTNTGCYDVTQFTLTVNPLPVIPIDDIEPLCINDLPMTISANTGDISDTYLWDNGQTTAEVEFDVPDLGDHWVRVTKTTGCSFTKNFTLIESEVANINFTTTVDFTDPNSITVDVSGAGDYVYILDDGEHQESNIFENVTFGMHTVTVRDLNGCMDISRVVTVFDVPKFVTPNNDGDFDTWHIIGIEQLPGTVVNIFNRHGKLLKSLPHTALGWDGTFNGANMPSDDYWFSADVIQDGETFNIKGHFALKR</sequence>
<dbReference type="RefSeq" id="WP_344786439.1">
    <property type="nucleotide sequence ID" value="NZ_BAABCA010000001.1"/>
</dbReference>
<comment type="caution">
    <text evidence="2">The sequence shown here is derived from an EMBL/GenBank/DDBJ whole genome shotgun (WGS) entry which is preliminary data.</text>
</comment>
<dbReference type="Pfam" id="PF13585">
    <property type="entry name" value="CHU_C"/>
    <property type="match status" value="1"/>
</dbReference>